<evidence type="ECO:0000313" key="11">
    <source>
        <dbReference type="Proteomes" id="UP001392437"/>
    </source>
</evidence>
<feature type="domain" description="C2H2-type" evidence="9">
    <location>
        <begin position="27"/>
        <end position="55"/>
    </location>
</feature>
<dbReference type="InterPro" id="IPR036864">
    <property type="entry name" value="Zn2-C6_fun-type_DNA-bd_sf"/>
</dbReference>
<dbReference type="PROSITE" id="PS50157">
    <property type="entry name" value="ZINC_FINGER_C2H2_2"/>
    <property type="match status" value="2"/>
</dbReference>
<evidence type="ECO:0000256" key="2">
    <source>
        <dbReference type="ARBA" id="ARBA00022771"/>
    </source>
</evidence>
<keyword evidence="6" id="KW-0539">Nucleus</keyword>
<gene>
    <name evidence="10" type="ORF">PG999_001790</name>
</gene>
<dbReference type="CDD" id="cd00067">
    <property type="entry name" value="GAL4"/>
    <property type="match status" value="1"/>
</dbReference>
<evidence type="ECO:0000313" key="10">
    <source>
        <dbReference type="EMBL" id="KAK8129410.1"/>
    </source>
</evidence>
<dbReference type="SUPFAM" id="SSF57701">
    <property type="entry name" value="Zn2/Cys6 DNA-binding domain"/>
    <property type="match status" value="1"/>
</dbReference>
<feature type="region of interest" description="Disordered" evidence="8">
    <location>
        <begin position="298"/>
        <end position="327"/>
    </location>
</feature>
<keyword evidence="11" id="KW-1185">Reference proteome</keyword>
<evidence type="ECO:0000256" key="5">
    <source>
        <dbReference type="ARBA" id="ARBA00023163"/>
    </source>
</evidence>
<dbReference type="FunFam" id="3.30.160.60:FF:000446">
    <property type="entry name" value="Zinc finger protein"/>
    <property type="match status" value="1"/>
</dbReference>
<dbReference type="PROSITE" id="PS00028">
    <property type="entry name" value="ZINC_FINGER_C2H2_1"/>
    <property type="match status" value="2"/>
</dbReference>
<keyword evidence="4" id="KW-0805">Transcription regulation</keyword>
<evidence type="ECO:0000256" key="4">
    <source>
        <dbReference type="ARBA" id="ARBA00023015"/>
    </source>
</evidence>
<dbReference type="AlphaFoldDB" id="A0AAW0R6L4"/>
<comment type="caution">
    <text evidence="10">The sequence shown here is derived from an EMBL/GenBank/DDBJ whole genome shotgun (WGS) entry which is preliminary data.</text>
</comment>
<feature type="domain" description="C2H2-type" evidence="9">
    <location>
        <begin position="56"/>
        <end position="84"/>
    </location>
</feature>
<evidence type="ECO:0000259" key="9">
    <source>
        <dbReference type="PROSITE" id="PS50157"/>
    </source>
</evidence>
<evidence type="ECO:0000256" key="1">
    <source>
        <dbReference type="ARBA" id="ARBA00022723"/>
    </source>
</evidence>
<reference evidence="10 11" key="1">
    <citation type="submission" date="2023-01" db="EMBL/GenBank/DDBJ databases">
        <title>Analysis of 21 Apiospora genomes using comparative genomics revels a genus with tremendous synthesis potential of carbohydrate active enzymes and secondary metabolites.</title>
        <authorList>
            <person name="Sorensen T."/>
        </authorList>
    </citation>
    <scope>NUCLEOTIDE SEQUENCE [LARGE SCALE GENOMIC DNA]</scope>
    <source>
        <strain evidence="10 11">CBS 117206</strain>
    </source>
</reference>
<dbReference type="Gene3D" id="4.10.240.10">
    <property type="entry name" value="Zn(2)-C6 fungal-type DNA-binding domain"/>
    <property type="match status" value="1"/>
</dbReference>
<dbReference type="PROSITE" id="PS00463">
    <property type="entry name" value="ZN2_CY6_FUNGAL_1"/>
    <property type="match status" value="1"/>
</dbReference>
<protein>
    <recommendedName>
        <fullName evidence="9">C2H2-type domain-containing protein</fullName>
    </recommendedName>
</protein>
<dbReference type="Gene3D" id="3.30.160.60">
    <property type="entry name" value="Classic Zinc Finger"/>
    <property type="match status" value="2"/>
</dbReference>
<dbReference type="PANTHER" id="PTHR47660:SF7">
    <property type="entry name" value="TRANSCRIPTION FACTOR WITH C2H2 AND ZN(2)-CYS(6) DNA BINDING DOMAIN (EUROFUNG)"/>
    <property type="match status" value="1"/>
</dbReference>
<evidence type="ECO:0000256" key="7">
    <source>
        <dbReference type="PROSITE-ProRule" id="PRU00042"/>
    </source>
</evidence>
<dbReference type="Pfam" id="PF00096">
    <property type="entry name" value="zf-C2H2"/>
    <property type="match status" value="2"/>
</dbReference>
<dbReference type="PANTHER" id="PTHR47660">
    <property type="entry name" value="TRANSCRIPTION FACTOR WITH C2H2 AND ZN(2)-CYS(6) DNA BINDING DOMAIN (EUROFUNG)-RELATED-RELATED"/>
    <property type="match status" value="1"/>
</dbReference>
<name>A0AAW0R6L4_9PEZI</name>
<feature type="region of interest" description="Disordered" evidence="8">
    <location>
        <begin position="341"/>
        <end position="370"/>
    </location>
</feature>
<evidence type="ECO:0000256" key="8">
    <source>
        <dbReference type="SAM" id="MobiDB-lite"/>
    </source>
</evidence>
<sequence>MTSYRPCATTDKGRSASAAPPPSPGPFACRECGRAFARQEHLSRHLLGRHTKERPFRCAACNKRFSRLDSLQRHRAAVHTTTDNAPNGTQHPQPISDRACVKCASSRVRCSKTIRCRRCVQKGLLCEYPPGAVVSSTASNDTDASIVSGRPIELGDHPGMVVSPVEQPEMTAPETLATSPADVEWLQSPTYSWGYGITQRPLAADPPYNMDGLQFNSAVNWMSPSAGDPFDLNFDFLSSYNVGGVNALGMPIQLSYVNNDNTAVATGDVSTAQTFMDIPTDVPRRQPSFIDTGFHGCGIPSPQNNHDTSPLGEAEPSESETYTVQPPARAGTYYVDGAGARAPFKGQSRNRRFSLTGETSPSGPEVAALSSDPFPAGLSKTCETWISEASFATLVTRIREECGRERLPLDPRVATISFAQFRSFVLQYFLKFHPVFSFLRKGSTCIPWFLCLAVTTMGAMHGAPKGDYVMGGGLLRILQRVAHRGLEELLDQFTATTHETQATDVLNEENLAIIQGVVLTTLAVLHHGNPGSVKDTMLLWTRLIQVIQLMGVYSQLGEPGEYATVSQWVKREAKARSLLMLWFTDMVFSHERCCKPMMCFTDVTTLPLPVFDDSWDAPSKHQVLWANTRQVNISQAMEMLYMEKRLPQHIGEFGAVLLIQGVCRRSYDALRERQSQLLTWNPTSAIQARQDPREFQESWPPTDALSARWRNSACDCLDILHWSANSKIARSSGWEHPTVLQLHLARLVLLTPSKHLDTIATVGLDSSSQDRLSEASSHILHWAIRDRFKARLSVIHAGALFWHVRRYSSGSMLEPYAVYLATLVLWAYSNATRASKRRDDPTVARATANSAVPTEAALDVADSVEPSEARTGPESTGIPSPESLELDDELTFIHLDRPLDDEAVQTFVRLGDKITGNLLRIGDISSLGAPRAILAEGIHLLVGGDEGRRPTMRDLSAAESRAVPSGQHGTPSNATGREVWGVSRSYAISLRRLKETATSATRVGT</sequence>
<evidence type="ECO:0000256" key="3">
    <source>
        <dbReference type="ARBA" id="ARBA00022833"/>
    </source>
</evidence>
<evidence type="ECO:0000256" key="6">
    <source>
        <dbReference type="ARBA" id="ARBA00023242"/>
    </source>
</evidence>
<keyword evidence="3" id="KW-0862">Zinc</keyword>
<dbReference type="GO" id="GO:0000981">
    <property type="term" value="F:DNA-binding transcription factor activity, RNA polymerase II-specific"/>
    <property type="evidence" value="ECO:0007669"/>
    <property type="project" value="InterPro"/>
</dbReference>
<dbReference type="GO" id="GO:0008270">
    <property type="term" value="F:zinc ion binding"/>
    <property type="evidence" value="ECO:0007669"/>
    <property type="project" value="UniProtKB-KW"/>
</dbReference>
<dbReference type="SUPFAM" id="SSF57667">
    <property type="entry name" value="beta-beta-alpha zinc fingers"/>
    <property type="match status" value="1"/>
</dbReference>
<feature type="region of interest" description="Disordered" evidence="8">
    <location>
        <begin position="1"/>
        <end position="24"/>
    </location>
</feature>
<dbReference type="InterPro" id="IPR036236">
    <property type="entry name" value="Znf_C2H2_sf"/>
</dbReference>
<feature type="region of interest" description="Disordered" evidence="8">
    <location>
        <begin position="951"/>
        <end position="976"/>
    </location>
</feature>
<accession>A0AAW0R6L4</accession>
<dbReference type="InterPro" id="IPR013087">
    <property type="entry name" value="Znf_C2H2_type"/>
</dbReference>
<keyword evidence="1" id="KW-0479">Metal-binding</keyword>
<feature type="region of interest" description="Disordered" evidence="8">
    <location>
        <begin position="855"/>
        <end position="883"/>
    </location>
</feature>
<keyword evidence="2 7" id="KW-0863">Zinc-finger</keyword>
<dbReference type="SMART" id="SM00355">
    <property type="entry name" value="ZnF_C2H2"/>
    <property type="match status" value="2"/>
</dbReference>
<dbReference type="EMBL" id="JAQQWP010000002">
    <property type="protein sequence ID" value="KAK8129410.1"/>
    <property type="molecule type" value="Genomic_DNA"/>
</dbReference>
<dbReference type="Proteomes" id="UP001392437">
    <property type="component" value="Unassembled WGS sequence"/>
</dbReference>
<organism evidence="10 11">
    <name type="scientific">Apiospora kogelbergensis</name>
    <dbReference type="NCBI Taxonomy" id="1337665"/>
    <lineage>
        <taxon>Eukaryota</taxon>
        <taxon>Fungi</taxon>
        <taxon>Dikarya</taxon>
        <taxon>Ascomycota</taxon>
        <taxon>Pezizomycotina</taxon>
        <taxon>Sordariomycetes</taxon>
        <taxon>Xylariomycetidae</taxon>
        <taxon>Amphisphaeriales</taxon>
        <taxon>Apiosporaceae</taxon>
        <taxon>Apiospora</taxon>
    </lineage>
</organism>
<dbReference type="InterPro" id="IPR001138">
    <property type="entry name" value="Zn2Cys6_DnaBD"/>
</dbReference>
<proteinExistence type="predicted"/>
<keyword evidence="5" id="KW-0804">Transcription</keyword>